<dbReference type="GO" id="GO:0005634">
    <property type="term" value="C:nucleus"/>
    <property type="evidence" value="ECO:0007669"/>
    <property type="project" value="UniProtKB-SubCell"/>
</dbReference>
<dbReference type="Proteomes" id="UP000821866">
    <property type="component" value="Chromosome 11"/>
</dbReference>
<dbReference type="PANTHER" id="PTHR19288">
    <property type="entry name" value="4-NITROPHENYLPHOSPHATASE-RELATED"/>
    <property type="match status" value="1"/>
</dbReference>
<dbReference type="FunFam" id="3.40.50.1000:FF:000051">
    <property type="entry name" value="Phospholysine phosphohistidine inorganic pyrophosphate phosphatase"/>
    <property type="match status" value="1"/>
</dbReference>
<dbReference type="SUPFAM" id="SSF56784">
    <property type="entry name" value="HAD-like"/>
    <property type="match status" value="1"/>
</dbReference>
<dbReference type="InterPro" id="IPR036412">
    <property type="entry name" value="HAD-like_sf"/>
</dbReference>
<evidence type="ECO:0000313" key="14">
    <source>
        <dbReference type="EMBL" id="KAH8034951.1"/>
    </source>
</evidence>
<dbReference type="GO" id="GO:0016791">
    <property type="term" value="F:phosphatase activity"/>
    <property type="evidence" value="ECO:0007669"/>
    <property type="project" value="InterPro"/>
</dbReference>
<dbReference type="NCBIfam" id="TIGR01458">
    <property type="entry name" value="HAD-SF-IIA-hyp3"/>
    <property type="match status" value="1"/>
</dbReference>
<dbReference type="AlphaFoldDB" id="A0A9J6EKZ0"/>
<evidence type="ECO:0000313" key="15">
    <source>
        <dbReference type="Proteomes" id="UP000821866"/>
    </source>
</evidence>
<evidence type="ECO:0000256" key="9">
    <source>
        <dbReference type="ARBA" id="ARBA00022842"/>
    </source>
</evidence>
<comment type="catalytic activity">
    <reaction evidence="13">
        <text>diphosphate + H2O = 2 phosphate + H(+)</text>
        <dbReference type="Rhea" id="RHEA:24576"/>
        <dbReference type="ChEBI" id="CHEBI:15377"/>
        <dbReference type="ChEBI" id="CHEBI:15378"/>
        <dbReference type="ChEBI" id="CHEBI:33019"/>
        <dbReference type="ChEBI" id="CHEBI:43474"/>
        <dbReference type="EC" id="3.6.1.1"/>
    </reaction>
</comment>
<comment type="subcellular location">
    <subcellularLocation>
        <location evidence="3">Cytoplasm</location>
    </subcellularLocation>
    <subcellularLocation>
        <location evidence="2">Nucleus</location>
    </subcellularLocation>
</comment>
<gene>
    <name evidence="14" type="ORF">HPB51_003669</name>
</gene>
<name>A0A9J6EKZ0_RHIMP</name>
<keyword evidence="6" id="KW-0963">Cytoplasm</keyword>
<reference evidence="14" key="1">
    <citation type="journal article" date="2020" name="Cell">
        <title>Large-Scale Comparative Analyses of Tick Genomes Elucidate Their Genetic Diversity and Vector Capacities.</title>
        <authorList>
            <consortium name="Tick Genome and Microbiome Consortium (TIGMIC)"/>
            <person name="Jia N."/>
            <person name="Wang J."/>
            <person name="Shi W."/>
            <person name="Du L."/>
            <person name="Sun Y."/>
            <person name="Zhan W."/>
            <person name="Jiang J.F."/>
            <person name="Wang Q."/>
            <person name="Zhang B."/>
            <person name="Ji P."/>
            <person name="Bell-Sakyi L."/>
            <person name="Cui X.M."/>
            <person name="Yuan T.T."/>
            <person name="Jiang B.G."/>
            <person name="Yang W.F."/>
            <person name="Lam T.T."/>
            <person name="Chang Q.C."/>
            <person name="Ding S.J."/>
            <person name="Wang X.J."/>
            <person name="Zhu J.G."/>
            <person name="Ruan X.D."/>
            <person name="Zhao L."/>
            <person name="Wei J.T."/>
            <person name="Ye R.Z."/>
            <person name="Que T.C."/>
            <person name="Du C.H."/>
            <person name="Zhou Y.H."/>
            <person name="Cheng J.X."/>
            <person name="Dai P.F."/>
            <person name="Guo W.B."/>
            <person name="Han X.H."/>
            <person name="Huang E.J."/>
            <person name="Li L.F."/>
            <person name="Wei W."/>
            <person name="Gao Y.C."/>
            <person name="Liu J.Z."/>
            <person name="Shao H.Z."/>
            <person name="Wang X."/>
            <person name="Wang C.C."/>
            <person name="Yang T.C."/>
            <person name="Huo Q.B."/>
            <person name="Li W."/>
            <person name="Chen H.Y."/>
            <person name="Chen S.E."/>
            <person name="Zhou L.G."/>
            <person name="Ni X.B."/>
            <person name="Tian J.H."/>
            <person name="Sheng Y."/>
            <person name="Liu T."/>
            <person name="Pan Y.S."/>
            <person name="Xia L.Y."/>
            <person name="Li J."/>
            <person name="Zhao F."/>
            <person name="Cao W.C."/>
        </authorList>
    </citation>
    <scope>NUCLEOTIDE SEQUENCE</scope>
    <source>
        <strain evidence="14">Rmic-2018</strain>
    </source>
</reference>
<evidence type="ECO:0000256" key="13">
    <source>
        <dbReference type="ARBA" id="ARBA00047820"/>
    </source>
</evidence>
<dbReference type="VEuPathDB" id="VectorBase:LOC119180896"/>
<evidence type="ECO:0000256" key="3">
    <source>
        <dbReference type="ARBA" id="ARBA00004496"/>
    </source>
</evidence>
<evidence type="ECO:0000256" key="12">
    <source>
        <dbReference type="ARBA" id="ARBA00039357"/>
    </source>
</evidence>
<dbReference type="GO" id="GO:0046872">
    <property type="term" value="F:metal ion binding"/>
    <property type="evidence" value="ECO:0007669"/>
    <property type="project" value="UniProtKB-KW"/>
</dbReference>
<reference evidence="14" key="2">
    <citation type="submission" date="2021-09" db="EMBL/GenBank/DDBJ databases">
        <authorList>
            <person name="Jia N."/>
            <person name="Wang J."/>
            <person name="Shi W."/>
            <person name="Du L."/>
            <person name="Sun Y."/>
            <person name="Zhan W."/>
            <person name="Jiang J."/>
            <person name="Wang Q."/>
            <person name="Zhang B."/>
            <person name="Ji P."/>
            <person name="Sakyi L.B."/>
            <person name="Cui X."/>
            <person name="Yuan T."/>
            <person name="Jiang B."/>
            <person name="Yang W."/>
            <person name="Lam T.T.-Y."/>
            <person name="Chang Q."/>
            <person name="Ding S."/>
            <person name="Wang X."/>
            <person name="Zhu J."/>
            <person name="Ruan X."/>
            <person name="Zhao L."/>
            <person name="Wei J."/>
            <person name="Que T."/>
            <person name="Du C."/>
            <person name="Cheng J."/>
            <person name="Dai P."/>
            <person name="Han X."/>
            <person name="Huang E."/>
            <person name="Gao Y."/>
            <person name="Liu J."/>
            <person name="Shao H."/>
            <person name="Ye R."/>
            <person name="Li L."/>
            <person name="Wei W."/>
            <person name="Wang X."/>
            <person name="Wang C."/>
            <person name="Huo Q."/>
            <person name="Li W."/>
            <person name="Guo W."/>
            <person name="Chen H."/>
            <person name="Chen S."/>
            <person name="Zhou L."/>
            <person name="Zhou L."/>
            <person name="Ni X."/>
            <person name="Tian J."/>
            <person name="Zhou Y."/>
            <person name="Sheng Y."/>
            <person name="Liu T."/>
            <person name="Pan Y."/>
            <person name="Xia L."/>
            <person name="Li J."/>
            <person name="Zhao F."/>
            <person name="Cao W."/>
        </authorList>
    </citation>
    <scope>NUCLEOTIDE SEQUENCE</scope>
    <source>
        <strain evidence="14">Rmic-2018</strain>
        <tissue evidence="14">Larvae</tissue>
    </source>
</reference>
<comment type="cofactor">
    <cofactor evidence="1">
        <name>Mg(2+)</name>
        <dbReference type="ChEBI" id="CHEBI:18420"/>
    </cofactor>
</comment>
<organism evidence="14 15">
    <name type="scientific">Rhipicephalus microplus</name>
    <name type="common">Cattle tick</name>
    <name type="synonym">Boophilus microplus</name>
    <dbReference type="NCBI Taxonomy" id="6941"/>
    <lineage>
        <taxon>Eukaryota</taxon>
        <taxon>Metazoa</taxon>
        <taxon>Ecdysozoa</taxon>
        <taxon>Arthropoda</taxon>
        <taxon>Chelicerata</taxon>
        <taxon>Arachnida</taxon>
        <taxon>Acari</taxon>
        <taxon>Parasitiformes</taxon>
        <taxon>Ixodida</taxon>
        <taxon>Ixodoidea</taxon>
        <taxon>Ixodidae</taxon>
        <taxon>Rhipicephalinae</taxon>
        <taxon>Rhipicephalus</taxon>
        <taxon>Boophilus</taxon>
    </lineage>
</organism>
<keyword evidence="7" id="KW-0479">Metal-binding</keyword>
<dbReference type="NCBIfam" id="TIGR01460">
    <property type="entry name" value="HAD-SF-IIA"/>
    <property type="match status" value="1"/>
</dbReference>
<evidence type="ECO:0000256" key="8">
    <source>
        <dbReference type="ARBA" id="ARBA00022801"/>
    </source>
</evidence>
<dbReference type="Pfam" id="PF13344">
    <property type="entry name" value="Hydrolase_6"/>
    <property type="match status" value="1"/>
</dbReference>
<dbReference type="EC" id="3.6.1.1" evidence="5"/>
<dbReference type="EMBL" id="JABSTU010000003">
    <property type="protein sequence ID" value="KAH8034951.1"/>
    <property type="molecule type" value="Genomic_DNA"/>
</dbReference>
<comment type="function">
    <text evidence="11">Phosphatase that hydrolyzes imidodiphosphate, 3-phosphohistidine and 6-phospholysine. Has broad substrate specificity and can also hydrolyze inorganic diphosphate, but with lower efficiency.</text>
</comment>
<evidence type="ECO:0000256" key="5">
    <source>
        <dbReference type="ARBA" id="ARBA00012146"/>
    </source>
</evidence>
<comment type="similarity">
    <text evidence="4">Belongs to the HAD-like hydrolase superfamily.</text>
</comment>
<keyword evidence="10" id="KW-0539">Nucleus</keyword>
<evidence type="ECO:0000256" key="1">
    <source>
        <dbReference type="ARBA" id="ARBA00001946"/>
    </source>
</evidence>
<dbReference type="InterPro" id="IPR006355">
    <property type="entry name" value="LHPP/HDHD2"/>
</dbReference>
<dbReference type="Pfam" id="PF13242">
    <property type="entry name" value="Hydrolase_like"/>
    <property type="match status" value="1"/>
</dbReference>
<dbReference type="InterPro" id="IPR023214">
    <property type="entry name" value="HAD_sf"/>
</dbReference>
<evidence type="ECO:0000256" key="7">
    <source>
        <dbReference type="ARBA" id="ARBA00022723"/>
    </source>
</evidence>
<accession>A0A9J6EKZ0</accession>
<keyword evidence="9" id="KW-0460">Magnesium</keyword>
<dbReference type="InterPro" id="IPR006357">
    <property type="entry name" value="HAD-SF_hydro_IIA"/>
</dbReference>
<evidence type="ECO:0000256" key="11">
    <source>
        <dbReference type="ARBA" id="ARBA00037258"/>
    </source>
</evidence>
<evidence type="ECO:0000256" key="10">
    <source>
        <dbReference type="ARBA" id="ARBA00023242"/>
    </source>
</evidence>
<evidence type="ECO:0000256" key="4">
    <source>
        <dbReference type="ARBA" id="ARBA00007958"/>
    </source>
</evidence>
<keyword evidence="8" id="KW-0378">Hydrolase</keyword>
<protein>
    <recommendedName>
        <fullName evidence="12">Phospholysine phosphohistidine inorganic pyrophosphate phosphatase</fullName>
        <ecNumber evidence="5">3.6.1.1</ecNumber>
    </recommendedName>
</protein>
<evidence type="ECO:0000256" key="6">
    <source>
        <dbReference type="ARBA" id="ARBA00022490"/>
    </source>
</evidence>
<dbReference type="GO" id="GO:0004427">
    <property type="term" value="F:inorganic diphosphate phosphatase activity"/>
    <property type="evidence" value="ECO:0007669"/>
    <property type="project" value="UniProtKB-EC"/>
</dbReference>
<dbReference type="PANTHER" id="PTHR19288:SF44">
    <property type="entry name" value="PHOSPHOLYSINE PHOSPHOHISTIDINE INORGANIC PYROPHOSPHATE PHOSPHATASE"/>
    <property type="match status" value="1"/>
</dbReference>
<sequence>MAWLRKPIRGILMDITGVLYESGERKAIEGSIDALRMLRTADIPFRFITNETQKTKEQLDSVLHRLGFDIYEREMFMCVPAAKKFIHDLNYRPFLLVHPNVEAEFAECNQNEPNCVVVGDAASNFSYENMNRAFHVLVDNDDSVLITLGKGKYYKEDGKMTMDVGPFTAALEASALQRPYATDRHAIVIGKPGEEFFRLALEDMKLRPEDVVMIGDDLVCDVGGAQSAGMRGVLVRTGKFRPEDENHPTIKPDAIVKNLLEAIERVLSTERPAKEVRPE</sequence>
<comment type="caution">
    <text evidence="14">The sequence shown here is derived from an EMBL/GenBank/DDBJ whole genome shotgun (WGS) entry which is preliminary data.</text>
</comment>
<keyword evidence="15" id="KW-1185">Reference proteome</keyword>
<proteinExistence type="inferred from homology"/>
<dbReference type="Gene3D" id="3.40.50.1000">
    <property type="entry name" value="HAD superfamily/HAD-like"/>
    <property type="match status" value="2"/>
</dbReference>
<dbReference type="GO" id="GO:0005829">
    <property type="term" value="C:cytosol"/>
    <property type="evidence" value="ECO:0007669"/>
    <property type="project" value="TreeGrafter"/>
</dbReference>
<evidence type="ECO:0000256" key="2">
    <source>
        <dbReference type="ARBA" id="ARBA00004123"/>
    </source>
</evidence>